<feature type="domain" description="ABC transporter" evidence="4">
    <location>
        <begin position="4"/>
        <end position="256"/>
    </location>
</feature>
<dbReference type="InterPro" id="IPR027417">
    <property type="entry name" value="P-loop_NTPase"/>
</dbReference>
<evidence type="ECO:0000256" key="2">
    <source>
        <dbReference type="ARBA" id="ARBA00022741"/>
    </source>
</evidence>
<dbReference type="Pfam" id="PF00005">
    <property type="entry name" value="ABC_tran"/>
    <property type="match status" value="1"/>
</dbReference>
<dbReference type="InterPro" id="IPR003439">
    <property type="entry name" value="ABC_transporter-like_ATP-bd"/>
</dbReference>
<dbReference type="GO" id="GO:0016887">
    <property type="term" value="F:ATP hydrolysis activity"/>
    <property type="evidence" value="ECO:0007669"/>
    <property type="project" value="InterPro"/>
</dbReference>
<evidence type="ECO:0000313" key="6">
    <source>
        <dbReference type="Proteomes" id="UP001229409"/>
    </source>
</evidence>
<sequence length="287" mass="31644">MALLELSGVTHTYDSANNSWWKSKQKLQGAVVKDISMTLEAGQCIGLLGGSGAGKSTLGKIMLGLQRPQRGSVLIDGKDMYACDNRTKKQLRKHVQAVFQDCYSSVNPKMTAAQIIGEPLDNFERLTNGEKDYRIGEALDIVGLPVSAMNKLPRQFSGGQLQRINIARAMISRPSFIVLDEAVSSLDIANQVHIIDVLRDLKEQRDMSYVFITHNLKAAFALCDRWTVLDQGSLCGSFSTIAEMKVSREPAVKQLLDALLSGRPELGTIREDRPFYVDAGQRKGAWA</sequence>
<dbReference type="RefSeq" id="WP_279833714.1">
    <property type="nucleotide sequence ID" value="NZ_JARVWT010000004.1"/>
</dbReference>
<dbReference type="PROSITE" id="PS50893">
    <property type="entry name" value="ABC_TRANSPORTER_2"/>
    <property type="match status" value="1"/>
</dbReference>
<dbReference type="PANTHER" id="PTHR43776">
    <property type="entry name" value="TRANSPORT ATP-BINDING PROTEIN"/>
    <property type="match status" value="1"/>
</dbReference>
<keyword evidence="1" id="KW-0813">Transport</keyword>
<evidence type="ECO:0000256" key="1">
    <source>
        <dbReference type="ARBA" id="ARBA00022448"/>
    </source>
</evidence>
<dbReference type="CDD" id="cd03257">
    <property type="entry name" value="ABC_NikE_OppD_transporters"/>
    <property type="match status" value="1"/>
</dbReference>
<dbReference type="EMBL" id="JARVWT010000004">
    <property type="protein sequence ID" value="MDH2331491.1"/>
    <property type="molecule type" value="Genomic_DNA"/>
</dbReference>
<dbReference type="PROSITE" id="PS00211">
    <property type="entry name" value="ABC_TRANSPORTER_1"/>
    <property type="match status" value="1"/>
</dbReference>
<keyword evidence="3 5" id="KW-0067">ATP-binding</keyword>
<dbReference type="GO" id="GO:0055085">
    <property type="term" value="P:transmembrane transport"/>
    <property type="evidence" value="ECO:0007669"/>
    <property type="project" value="UniProtKB-ARBA"/>
</dbReference>
<dbReference type="InterPro" id="IPR050319">
    <property type="entry name" value="ABC_transp_ATP-bind"/>
</dbReference>
<accession>A0AAP4EB66</accession>
<evidence type="ECO:0000259" key="4">
    <source>
        <dbReference type="PROSITE" id="PS50893"/>
    </source>
</evidence>
<gene>
    <name evidence="5" type="ORF">QDS18_11445</name>
</gene>
<protein>
    <submittedName>
        <fullName evidence="5">ATP-binding cassette domain-containing protein</fullName>
    </submittedName>
</protein>
<evidence type="ECO:0000313" key="5">
    <source>
        <dbReference type="EMBL" id="MDH2331491.1"/>
    </source>
</evidence>
<dbReference type="SUPFAM" id="SSF52540">
    <property type="entry name" value="P-loop containing nucleoside triphosphate hydrolases"/>
    <property type="match status" value="1"/>
</dbReference>
<organism evidence="5 6">
    <name type="scientific">Paenibacillus polymyxa</name>
    <name type="common">Bacillus polymyxa</name>
    <dbReference type="NCBI Taxonomy" id="1406"/>
    <lineage>
        <taxon>Bacteria</taxon>
        <taxon>Bacillati</taxon>
        <taxon>Bacillota</taxon>
        <taxon>Bacilli</taxon>
        <taxon>Bacillales</taxon>
        <taxon>Paenibacillaceae</taxon>
        <taxon>Paenibacillus</taxon>
    </lineage>
</organism>
<comment type="caution">
    <text evidence="5">The sequence shown here is derived from an EMBL/GenBank/DDBJ whole genome shotgun (WGS) entry which is preliminary data.</text>
</comment>
<dbReference type="InterPro" id="IPR017871">
    <property type="entry name" value="ABC_transporter-like_CS"/>
</dbReference>
<dbReference type="Gene3D" id="3.40.50.300">
    <property type="entry name" value="P-loop containing nucleotide triphosphate hydrolases"/>
    <property type="match status" value="1"/>
</dbReference>
<dbReference type="GO" id="GO:0005524">
    <property type="term" value="F:ATP binding"/>
    <property type="evidence" value="ECO:0007669"/>
    <property type="project" value="UniProtKB-KW"/>
</dbReference>
<dbReference type="SMART" id="SM00382">
    <property type="entry name" value="AAA"/>
    <property type="match status" value="1"/>
</dbReference>
<reference evidence="5" key="1">
    <citation type="submission" date="2023-04" db="EMBL/GenBank/DDBJ databases">
        <title>Uncovering the Secrets of Slow-Growing Bacteria in Tropical Savanna Soil through Cultivation and Genomic Analysis.</title>
        <authorList>
            <person name="Goncalves O.S."/>
            <person name="Santana M.F."/>
        </authorList>
    </citation>
    <scope>NUCLEOTIDE SEQUENCE</scope>
    <source>
        <strain evidence="5">ANTI</strain>
    </source>
</reference>
<keyword evidence="2" id="KW-0547">Nucleotide-binding</keyword>
<evidence type="ECO:0000256" key="3">
    <source>
        <dbReference type="ARBA" id="ARBA00022840"/>
    </source>
</evidence>
<dbReference type="InterPro" id="IPR003593">
    <property type="entry name" value="AAA+_ATPase"/>
</dbReference>
<name>A0AAP4EB66_PAEPO</name>
<dbReference type="Proteomes" id="UP001229409">
    <property type="component" value="Unassembled WGS sequence"/>
</dbReference>
<dbReference type="AlphaFoldDB" id="A0AAP4EB66"/>
<proteinExistence type="predicted"/>